<name>A0A0A9DX38_ARUDO</name>
<organism evidence="1">
    <name type="scientific">Arundo donax</name>
    <name type="common">Giant reed</name>
    <name type="synonym">Donax arundinaceus</name>
    <dbReference type="NCBI Taxonomy" id="35708"/>
    <lineage>
        <taxon>Eukaryota</taxon>
        <taxon>Viridiplantae</taxon>
        <taxon>Streptophyta</taxon>
        <taxon>Embryophyta</taxon>
        <taxon>Tracheophyta</taxon>
        <taxon>Spermatophyta</taxon>
        <taxon>Magnoliopsida</taxon>
        <taxon>Liliopsida</taxon>
        <taxon>Poales</taxon>
        <taxon>Poaceae</taxon>
        <taxon>PACMAD clade</taxon>
        <taxon>Arundinoideae</taxon>
        <taxon>Arundineae</taxon>
        <taxon>Arundo</taxon>
    </lineage>
</organism>
<proteinExistence type="predicted"/>
<sequence length="44" mass="4979">MVFRPGVATSSMVTVVMTWRKDQINQHSNRTILKLGCMAEQLIS</sequence>
<dbReference type="EMBL" id="GBRH01204806">
    <property type="protein sequence ID" value="JAD93089.1"/>
    <property type="molecule type" value="Transcribed_RNA"/>
</dbReference>
<dbReference type="AlphaFoldDB" id="A0A0A9DX38"/>
<reference evidence="1" key="2">
    <citation type="journal article" date="2015" name="Data Brief">
        <title>Shoot transcriptome of the giant reed, Arundo donax.</title>
        <authorList>
            <person name="Barrero R.A."/>
            <person name="Guerrero F.D."/>
            <person name="Moolhuijzen P."/>
            <person name="Goolsby J.A."/>
            <person name="Tidwell J."/>
            <person name="Bellgard S.E."/>
            <person name="Bellgard M.I."/>
        </authorList>
    </citation>
    <scope>NUCLEOTIDE SEQUENCE</scope>
    <source>
        <tissue evidence="1">Shoot tissue taken approximately 20 cm above the soil surface</tissue>
    </source>
</reference>
<accession>A0A0A9DX38</accession>
<reference evidence="1" key="1">
    <citation type="submission" date="2014-09" db="EMBL/GenBank/DDBJ databases">
        <authorList>
            <person name="Magalhaes I.L.F."/>
            <person name="Oliveira U."/>
            <person name="Santos F.R."/>
            <person name="Vidigal T.H.D.A."/>
            <person name="Brescovit A.D."/>
            <person name="Santos A.J."/>
        </authorList>
    </citation>
    <scope>NUCLEOTIDE SEQUENCE</scope>
    <source>
        <tissue evidence="1">Shoot tissue taken approximately 20 cm above the soil surface</tissue>
    </source>
</reference>
<evidence type="ECO:0000313" key="1">
    <source>
        <dbReference type="EMBL" id="JAD93089.1"/>
    </source>
</evidence>
<protein>
    <submittedName>
        <fullName evidence="1">Uncharacterized protein</fullName>
    </submittedName>
</protein>